<evidence type="ECO:0000256" key="6">
    <source>
        <dbReference type="ARBA" id="ARBA00023136"/>
    </source>
</evidence>
<evidence type="ECO:0000256" key="1">
    <source>
        <dbReference type="ARBA" id="ARBA00004651"/>
    </source>
</evidence>
<feature type="transmembrane region" description="Helical" evidence="7">
    <location>
        <begin position="128"/>
        <end position="149"/>
    </location>
</feature>
<sequence length="291" mass="31902">MAKKKEKKKEEKQTELRIAFRMFRRNPLAVAGSVVLILLILAAIFADFITPYYAESQNLMEAFQGPSALHWFGTDEFGRDIYSRVIYGTRQSLLIGFASIAIAVAAGCFIGLISGYYQGALGSFLMRVMDIIMAIPSMLFAIAIVAALGSNLRNLLIAIAFSRIPIYARLMRSSVVSVKQMEYVTAAKVMGVSDKKIILEDILPNSLSPIIVQATLGVAFAILTAAGMSFLGLGIQPPTPEWGNMISVAKTYIREYPHMTIFPGAAIMITILSLNLMGDGLRDALDPKMRY</sequence>
<reference evidence="9" key="2">
    <citation type="submission" date="2021-04" db="EMBL/GenBank/DDBJ databases">
        <authorList>
            <person name="Gilroy R."/>
        </authorList>
    </citation>
    <scope>NUCLEOTIDE SEQUENCE</scope>
    <source>
        <strain evidence="9">CHK178-16964</strain>
    </source>
</reference>
<comment type="similarity">
    <text evidence="7">Belongs to the binding-protein-dependent transport system permease family.</text>
</comment>
<keyword evidence="4 7" id="KW-0812">Transmembrane</keyword>
<evidence type="ECO:0000256" key="2">
    <source>
        <dbReference type="ARBA" id="ARBA00022448"/>
    </source>
</evidence>
<keyword evidence="3" id="KW-1003">Cell membrane</keyword>
<comment type="subcellular location">
    <subcellularLocation>
        <location evidence="1 7">Cell membrane</location>
        <topology evidence="1 7">Multi-pass membrane protein</topology>
    </subcellularLocation>
</comment>
<feature type="transmembrane region" description="Helical" evidence="7">
    <location>
        <begin position="210"/>
        <end position="235"/>
    </location>
</feature>
<evidence type="ECO:0000256" key="4">
    <source>
        <dbReference type="ARBA" id="ARBA00022692"/>
    </source>
</evidence>
<dbReference type="Pfam" id="PF00528">
    <property type="entry name" value="BPD_transp_1"/>
    <property type="match status" value="1"/>
</dbReference>
<protein>
    <submittedName>
        <fullName evidence="9">ABC transporter permease</fullName>
    </submittedName>
</protein>
<evidence type="ECO:0000313" key="9">
    <source>
        <dbReference type="EMBL" id="HJA70394.1"/>
    </source>
</evidence>
<feature type="transmembrane region" description="Helical" evidence="7">
    <location>
        <begin position="28"/>
        <end position="54"/>
    </location>
</feature>
<name>A0A9D2HH58_9FIRM</name>
<dbReference type="InterPro" id="IPR035906">
    <property type="entry name" value="MetI-like_sf"/>
</dbReference>
<dbReference type="GO" id="GO:0055085">
    <property type="term" value="P:transmembrane transport"/>
    <property type="evidence" value="ECO:0007669"/>
    <property type="project" value="InterPro"/>
</dbReference>
<evidence type="ECO:0000256" key="7">
    <source>
        <dbReference type="RuleBase" id="RU363032"/>
    </source>
</evidence>
<dbReference type="GO" id="GO:0005886">
    <property type="term" value="C:plasma membrane"/>
    <property type="evidence" value="ECO:0007669"/>
    <property type="project" value="UniProtKB-SubCell"/>
</dbReference>
<dbReference type="SUPFAM" id="SSF161098">
    <property type="entry name" value="MetI-like"/>
    <property type="match status" value="1"/>
</dbReference>
<dbReference type="Pfam" id="PF12911">
    <property type="entry name" value="OppC_N"/>
    <property type="match status" value="1"/>
</dbReference>
<dbReference type="PROSITE" id="PS50928">
    <property type="entry name" value="ABC_TM1"/>
    <property type="match status" value="1"/>
</dbReference>
<keyword evidence="5 7" id="KW-1133">Transmembrane helix</keyword>
<dbReference type="Gene3D" id="1.10.3720.10">
    <property type="entry name" value="MetI-like"/>
    <property type="match status" value="1"/>
</dbReference>
<proteinExistence type="inferred from homology"/>
<dbReference type="AlphaFoldDB" id="A0A9D2HH58"/>
<dbReference type="InterPro" id="IPR050366">
    <property type="entry name" value="BP-dependent_transpt_permease"/>
</dbReference>
<dbReference type="PANTHER" id="PTHR43386">
    <property type="entry name" value="OLIGOPEPTIDE TRANSPORT SYSTEM PERMEASE PROTEIN APPC"/>
    <property type="match status" value="1"/>
</dbReference>
<evidence type="ECO:0000259" key="8">
    <source>
        <dbReference type="PROSITE" id="PS50928"/>
    </source>
</evidence>
<dbReference type="InterPro" id="IPR000515">
    <property type="entry name" value="MetI-like"/>
</dbReference>
<reference evidence="9" key="1">
    <citation type="journal article" date="2021" name="PeerJ">
        <title>Extensive microbial diversity within the chicken gut microbiome revealed by metagenomics and culture.</title>
        <authorList>
            <person name="Gilroy R."/>
            <person name="Ravi A."/>
            <person name="Getino M."/>
            <person name="Pursley I."/>
            <person name="Horton D.L."/>
            <person name="Alikhan N.F."/>
            <person name="Baker D."/>
            <person name="Gharbi K."/>
            <person name="Hall N."/>
            <person name="Watson M."/>
            <person name="Adriaenssens E.M."/>
            <person name="Foster-Nyarko E."/>
            <person name="Jarju S."/>
            <person name="Secka A."/>
            <person name="Antonio M."/>
            <person name="Oren A."/>
            <person name="Chaudhuri R.R."/>
            <person name="La Ragione R."/>
            <person name="Hildebrand F."/>
            <person name="Pallen M.J."/>
        </authorList>
    </citation>
    <scope>NUCLEOTIDE SEQUENCE</scope>
    <source>
        <strain evidence="9">CHK178-16964</strain>
    </source>
</reference>
<feature type="transmembrane region" description="Helical" evidence="7">
    <location>
        <begin position="261"/>
        <end position="281"/>
    </location>
</feature>
<organism evidence="9 10">
    <name type="scientific">Candidatus Lachnoclostridium stercoravium</name>
    <dbReference type="NCBI Taxonomy" id="2838633"/>
    <lineage>
        <taxon>Bacteria</taxon>
        <taxon>Bacillati</taxon>
        <taxon>Bacillota</taxon>
        <taxon>Clostridia</taxon>
        <taxon>Lachnospirales</taxon>
        <taxon>Lachnospiraceae</taxon>
    </lineage>
</organism>
<evidence type="ECO:0000256" key="5">
    <source>
        <dbReference type="ARBA" id="ARBA00022989"/>
    </source>
</evidence>
<dbReference type="CDD" id="cd06261">
    <property type="entry name" value="TM_PBP2"/>
    <property type="match status" value="1"/>
</dbReference>
<dbReference type="Proteomes" id="UP000823900">
    <property type="component" value="Unassembled WGS sequence"/>
</dbReference>
<gene>
    <name evidence="9" type="ORF">IAA07_02285</name>
</gene>
<dbReference type="EMBL" id="DWZA01000020">
    <property type="protein sequence ID" value="HJA70394.1"/>
    <property type="molecule type" value="Genomic_DNA"/>
</dbReference>
<dbReference type="InterPro" id="IPR025966">
    <property type="entry name" value="OppC_N"/>
</dbReference>
<keyword evidence="6 7" id="KW-0472">Membrane</keyword>
<feature type="domain" description="ABC transmembrane type-1" evidence="8">
    <location>
        <begin position="89"/>
        <end position="278"/>
    </location>
</feature>
<evidence type="ECO:0000256" key="3">
    <source>
        <dbReference type="ARBA" id="ARBA00022475"/>
    </source>
</evidence>
<evidence type="ECO:0000313" key="10">
    <source>
        <dbReference type="Proteomes" id="UP000823900"/>
    </source>
</evidence>
<comment type="caution">
    <text evidence="9">The sequence shown here is derived from an EMBL/GenBank/DDBJ whole genome shotgun (WGS) entry which is preliminary data.</text>
</comment>
<keyword evidence="2 7" id="KW-0813">Transport</keyword>
<dbReference type="PANTHER" id="PTHR43386:SF1">
    <property type="entry name" value="D,D-DIPEPTIDE TRANSPORT SYSTEM PERMEASE PROTEIN DDPC-RELATED"/>
    <property type="match status" value="1"/>
</dbReference>
<accession>A0A9D2HH58</accession>
<feature type="transmembrane region" description="Helical" evidence="7">
    <location>
        <begin position="93"/>
        <end position="116"/>
    </location>
</feature>